<proteinExistence type="predicted"/>
<dbReference type="EMBL" id="JAOTPL010000010">
    <property type="protein sequence ID" value="MCU7694507.1"/>
    <property type="molecule type" value="Genomic_DNA"/>
</dbReference>
<protein>
    <submittedName>
        <fullName evidence="2">Uncharacterized protein</fullName>
    </submittedName>
</protein>
<evidence type="ECO:0000256" key="1">
    <source>
        <dbReference type="SAM" id="Phobius"/>
    </source>
</evidence>
<keyword evidence="1" id="KW-0812">Transmembrane</keyword>
<comment type="caution">
    <text evidence="2">The sequence shown here is derived from an EMBL/GenBank/DDBJ whole genome shotgun (WGS) entry which is preliminary data.</text>
</comment>
<reference evidence="2" key="1">
    <citation type="submission" date="2022-10" db="EMBL/GenBank/DDBJ databases">
        <authorList>
            <person name="Kim H.S."/>
            <person name="Kim J.-S."/>
            <person name="Suh M.K."/>
            <person name="Eom M.K."/>
            <person name="Lee J.-S."/>
        </authorList>
    </citation>
    <scope>NUCLEOTIDE SEQUENCE</scope>
    <source>
        <strain evidence="2">LIP-5</strain>
    </source>
</reference>
<evidence type="ECO:0000313" key="2">
    <source>
        <dbReference type="EMBL" id="MCU7694507.1"/>
    </source>
</evidence>
<organism evidence="2 3">
    <name type="scientific">Haoranjiania flava</name>
    <dbReference type="NCBI Taxonomy" id="1856322"/>
    <lineage>
        <taxon>Bacteria</taxon>
        <taxon>Pseudomonadati</taxon>
        <taxon>Bacteroidota</taxon>
        <taxon>Chitinophagia</taxon>
        <taxon>Chitinophagales</taxon>
        <taxon>Chitinophagaceae</taxon>
        <taxon>Haoranjiania</taxon>
    </lineage>
</organism>
<dbReference type="AlphaFoldDB" id="A0AAE3ILS7"/>
<dbReference type="RefSeq" id="WP_263037993.1">
    <property type="nucleotide sequence ID" value="NZ_JAOTPL010000010.1"/>
</dbReference>
<sequence>MGENNNIRIKYSEEDLLKYLNQDISGEEANRLEKEMLEDPFLKDALEGLQAYSSVSKMRKDVLSIDSKLKQQINTRPERKRKKLKDLNLALYVLFFIIILLLIAFVILQGYK</sequence>
<name>A0AAE3ILS7_9BACT</name>
<evidence type="ECO:0000313" key="3">
    <source>
        <dbReference type="Proteomes" id="UP001209317"/>
    </source>
</evidence>
<dbReference type="Proteomes" id="UP001209317">
    <property type="component" value="Unassembled WGS sequence"/>
</dbReference>
<accession>A0AAE3ILS7</accession>
<keyword evidence="1" id="KW-1133">Transmembrane helix</keyword>
<keyword evidence="3" id="KW-1185">Reference proteome</keyword>
<feature type="transmembrane region" description="Helical" evidence="1">
    <location>
        <begin position="89"/>
        <end position="111"/>
    </location>
</feature>
<gene>
    <name evidence="2" type="ORF">OD355_08270</name>
</gene>
<keyword evidence="1" id="KW-0472">Membrane</keyword>